<dbReference type="AlphaFoldDB" id="A0A2P5HR79"/>
<evidence type="ECO:0000313" key="1">
    <source>
        <dbReference type="EMBL" id="POS72731.1"/>
    </source>
</evidence>
<keyword evidence="2" id="KW-1185">Reference proteome</keyword>
<proteinExistence type="predicted"/>
<accession>A0A2P5HR79</accession>
<reference evidence="1" key="1">
    <citation type="submission" date="2017-09" db="EMBL/GenBank/DDBJ databases">
        <title>Polyketide synthases of a Diaporthe helianthi virulent isolate.</title>
        <authorList>
            <person name="Baroncelli R."/>
        </authorList>
    </citation>
    <scope>NUCLEOTIDE SEQUENCE [LARGE SCALE GENOMIC DNA]</scope>
    <source>
        <strain evidence="1">7/96</strain>
    </source>
</reference>
<sequence>MLDLRSSGISPLAILPAARNTQHAAPQQAAIYRQDLQLPVALTSLLSKKDDTSRPHRDAIDVMGCLSKFLTSTASLADGPKPLRFCNGERDHAQRKAMVWSRTHSPPYEPVVVGWDAPSDGL</sequence>
<comment type="caution">
    <text evidence="1">The sequence shown here is derived from an EMBL/GenBank/DDBJ whole genome shotgun (WGS) entry which is preliminary data.</text>
</comment>
<dbReference type="InParanoid" id="A0A2P5HR79"/>
<evidence type="ECO:0000313" key="2">
    <source>
        <dbReference type="Proteomes" id="UP000094444"/>
    </source>
</evidence>
<gene>
    <name evidence="1" type="ORF">DHEL01_v208875</name>
</gene>
<dbReference type="EMBL" id="MAVT02000938">
    <property type="protein sequence ID" value="POS72731.1"/>
    <property type="molecule type" value="Genomic_DNA"/>
</dbReference>
<dbReference type="Proteomes" id="UP000094444">
    <property type="component" value="Unassembled WGS sequence"/>
</dbReference>
<organism evidence="1 2">
    <name type="scientific">Diaporthe helianthi</name>
    <dbReference type="NCBI Taxonomy" id="158607"/>
    <lineage>
        <taxon>Eukaryota</taxon>
        <taxon>Fungi</taxon>
        <taxon>Dikarya</taxon>
        <taxon>Ascomycota</taxon>
        <taxon>Pezizomycotina</taxon>
        <taxon>Sordariomycetes</taxon>
        <taxon>Sordariomycetidae</taxon>
        <taxon>Diaporthales</taxon>
        <taxon>Diaporthaceae</taxon>
        <taxon>Diaporthe</taxon>
    </lineage>
</organism>
<protein>
    <submittedName>
        <fullName evidence="1">Uncharacterized protein</fullName>
    </submittedName>
</protein>
<name>A0A2P5HR79_DIAHE</name>